<feature type="transmembrane region" description="Helical" evidence="5">
    <location>
        <begin position="30"/>
        <end position="47"/>
    </location>
</feature>
<dbReference type="InterPro" id="IPR052946">
    <property type="entry name" value="Alkaline_pH_Ca-Antiporter"/>
</dbReference>
<evidence type="ECO:0000256" key="5">
    <source>
        <dbReference type="SAM" id="Phobius"/>
    </source>
</evidence>
<evidence type="ECO:0000256" key="3">
    <source>
        <dbReference type="ARBA" id="ARBA00022989"/>
    </source>
</evidence>
<dbReference type="PANTHER" id="PTHR37958:SF1">
    <property type="entry name" value="SODIUM-POTASSIUM_PROTON ANTIPORTER CHAA"/>
    <property type="match status" value="1"/>
</dbReference>
<keyword evidence="4 5" id="KW-0472">Membrane</keyword>
<feature type="transmembrane region" description="Helical" evidence="5">
    <location>
        <begin position="7"/>
        <end position="24"/>
    </location>
</feature>
<organism evidence="7 8">
    <name type="scientific">Chryseobacterium terrae</name>
    <dbReference type="NCBI Taxonomy" id="3163299"/>
    <lineage>
        <taxon>Bacteria</taxon>
        <taxon>Pseudomonadati</taxon>
        <taxon>Bacteroidota</taxon>
        <taxon>Flavobacteriia</taxon>
        <taxon>Flavobacteriales</taxon>
        <taxon>Weeksellaceae</taxon>
        <taxon>Chryseobacterium group</taxon>
        <taxon>Chryseobacterium</taxon>
    </lineage>
</organism>
<protein>
    <submittedName>
        <fullName evidence="7">Ionic transporter y4hA</fullName>
    </submittedName>
</protein>
<comment type="subcellular location">
    <subcellularLocation>
        <location evidence="1">Membrane</location>
        <topology evidence="1">Multi-pass membrane protein</topology>
    </subcellularLocation>
</comment>
<feature type="transmembrane region" description="Helical" evidence="5">
    <location>
        <begin position="131"/>
        <end position="149"/>
    </location>
</feature>
<dbReference type="EMBL" id="JBELPY010000011">
    <property type="protein sequence ID" value="MFL9835305.1"/>
    <property type="molecule type" value="Genomic_DNA"/>
</dbReference>
<evidence type="ECO:0000256" key="2">
    <source>
        <dbReference type="ARBA" id="ARBA00022692"/>
    </source>
</evidence>
<dbReference type="Proteomes" id="UP001629058">
    <property type="component" value="Unassembled WGS sequence"/>
</dbReference>
<feature type="transmembrane region" description="Helical" evidence="5">
    <location>
        <begin position="161"/>
        <end position="180"/>
    </location>
</feature>
<feature type="transmembrane region" description="Helical" evidence="5">
    <location>
        <begin position="59"/>
        <end position="83"/>
    </location>
</feature>
<dbReference type="Pfam" id="PF01699">
    <property type="entry name" value="Na_Ca_ex"/>
    <property type="match status" value="1"/>
</dbReference>
<reference evidence="7 8" key="1">
    <citation type="submission" date="2024-06" db="EMBL/GenBank/DDBJ databases">
        <authorList>
            <person name="Kaempfer P."/>
            <person name="Viver T."/>
        </authorList>
    </citation>
    <scope>NUCLEOTIDE SEQUENCE [LARGE SCALE GENOMIC DNA]</scope>
    <source>
        <strain evidence="7 8">ST-37</strain>
    </source>
</reference>
<name>A0ABW8Y7R5_9FLAO</name>
<feature type="transmembrane region" description="Helical" evidence="5">
    <location>
        <begin position="95"/>
        <end position="119"/>
    </location>
</feature>
<dbReference type="InterPro" id="IPR004837">
    <property type="entry name" value="NaCa_Exmemb"/>
</dbReference>
<accession>A0ABW8Y7R5</accession>
<evidence type="ECO:0000313" key="7">
    <source>
        <dbReference type="EMBL" id="MFL9835305.1"/>
    </source>
</evidence>
<evidence type="ECO:0000256" key="1">
    <source>
        <dbReference type="ARBA" id="ARBA00004141"/>
    </source>
</evidence>
<evidence type="ECO:0000313" key="8">
    <source>
        <dbReference type="Proteomes" id="UP001629058"/>
    </source>
</evidence>
<comment type="caution">
    <text evidence="7">The sequence shown here is derived from an EMBL/GenBank/DDBJ whole genome shotgun (WGS) entry which is preliminary data.</text>
</comment>
<feature type="domain" description="Sodium/calcium exchanger membrane region" evidence="6">
    <location>
        <begin position="41"/>
        <end position="182"/>
    </location>
</feature>
<keyword evidence="8" id="KW-1185">Reference proteome</keyword>
<feature type="transmembrane region" description="Helical" evidence="5">
    <location>
        <begin position="211"/>
        <end position="230"/>
    </location>
</feature>
<evidence type="ECO:0000256" key="4">
    <source>
        <dbReference type="ARBA" id="ARBA00023136"/>
    </source>
</evidence>
<dbReference type="RefSeq" id="WP_408091913.1">
    <property type="nucleotide sequence ID" value="NZ_JBELPY010000011.1"/>
</dbReference>
<proteinExistence type="predicted"/>
<keyword evidence="3 5" id="KW-1133">Transmembrane helix</keyword>
<dbReference type="PANTHER" id="PTHR37958">
    <property type="entry name" value="SODIUM-POTASSIUM/PROTON ANTIPORTER CHAA"/>
    <property type="match status" value="1"/>
</dbReference>
<sequence length="357" mass="39261">MKICQFLVFFVLQCLLFYFGSFTFSLGHNSILLTALLLESVITAVYHSEVLTNRLGGPISTLLLVFAITVIEIGLIISIMLGAKGLETITLARDTVFAAVMLILKGIVGICIVIGSLRYRQQAFTLNGESTALITLTAGVVFVLILPNYTVSHGSGEDTSFQPLFIAVICLFLYLGFTRVQTIRHRSFFRSPKKDDTDQNNETEIETNDKGIYISGFMLVLSLGIVVMMAKLLSKDVEYLVTAVGVTQSCDWDRFLLPEAVATVIAARNNEIQTSLNLASGSSSIAIISVISGRRMTLGIDIKSTVLLELSLFIITVSLAIEKQHYARYCHDGHISDLSCNIDCTLKPIIRLIKFLL</sequence>
<keyword evidence="2 5" id="KW-0812">Transmembrane</keyword>
<evidence type="ECO:0000259" key="6">
    <source>
        <dbReference type="Pfam" id="PF01699"/>
    </source>
</evidence>
<gene>
    <name evidence="7" type="ORF">ABS765_14860</name>
</gene>